<organism evidence="2">
    <name type="scientific">Minutocellus polymorphus</name>
    <dbReference type="NCBI Taxonomy" id="265543"/>
    <lineage>
        <taxon>Eukaryota</taxon>
        <taxon>Sar</taxon>
        <taxon>Stramenopiles</taxon>
        <taxon>Ochrophyta</taxon>
        <taxon>Bacillariophyta</taxon>
        <taxon>Mediophyceae</taxon>
        <taxon>Cymatosirophycidae</taxon>
        <taxon>Cymatosirales</taxon>
        <taxon>Cymatosiraceae</taxon>
        <taxon>Minutocellus</taxon>
    </lineage>
</organism>
<dbReference type="AlphaFoldDB" id="A0A7S0FP45"/>
<protein>
    <submittedName>
        <fullName evidence="2">Uncharacterized protein</fullName>
    </submittedName>
</protein>
<reference evidence="2" key="1">
    <citation type="submission" date="2021-01" db="EMBL/GenBank/DDBJ databases">
        <authorList>
            <person name="Corre E."/>
            <person name="Pelletier E."/>
            <person name="Niang G."/>
            <person name="Scheremetjew M."/>
            <person name="Finn R."/>
            <person name="Kale V."/>
            <person name="Holt S."/>
            <person name="Cochrane G."/>
            <person name="Meng A."/>
            <person name="Brown T."/>
            <person name="Cohen L."/>
        </authorList>
    </citation>
    <scope>NUCLEOTIDE SEQUENCE</scope>
    <source>
        <strain evidence="2">CCMP3303</strain>
    </source>
</reference>
<name>A0A7S0FP45_9STRA</name>
<dbReference type="EMBL" id="HBEJ01011673">
    <property type="protein sequence ID" value="CAD8372215.1"/>
    <property type="molecule type" value="Transcribed_RNA"/>
</dbReference>
<accession>A0A7S0FP45</accession>
<evidence type="ECO:0000256" key="1">
    <source>
        <dbReference type="SAM" id="SignalP"/>
    </source>
</evidence>
<feature type="signal peptide" evidence="1">
    <location>
        <begin position="1"/>
        <end position="24"/>
    </location>
</feature>
<gene>
    <name evidence="2" type="ORF">MPOL1434_LOCUS6841</name>
</gene>
<feature type="chain" id="PRO_5031253634" evidence="1">
    <location>
        <begin position="25"/>
        <end position="219"/>
    </location>
</feature>
<evidence type="ECO:0000313" key="2">
    <source>
        <dbReference type="EMBL" id="CAD8372215.1"/>
    </source>
</evidence>
<keyword evidence="1" id="KW-0732">Signal</keyword>
<proteinExistence type="predicted"/>
<sequence>MRFVSCYFVVSLAALVSRSRSANAFATTSSGGGASASSSSPKANSCNNAQSGDIFGIEASWSSPDWNWGSPFGLGHDCALRCRQTFATEEQRRELVNSLVHADTDTQILSNFEDVKLVLALAWQRARKFDPDLESFGQVLDAMADLRYENGNDGEENMDGDRLLVQDLQKRYMWLKPEVDDKIQMNMLLYDHHDDDFDIVRRKAAGLVLKSMDFAVEGL</sequence>